<dbReference type="Proteomes" id="UP001153332">
    <property type="component" value="Unassembled WGS sequence"/>
</dbReference>
<comment type="caution">
    <text evidence="1">The sequence shown here is derived from an EMBL/GenBank/DDBJ whole genome shotgun (WGS) entry which is preliminary data.</text>
</comment>
<organism evidence="1 2">
    <name type="scientific">Lasiodiplodia mahajangana</name>
    <dbReference type="NCBI Taxonomy" id="1108764"/>
    <lineage>
        <taxon>Eukaryota</taxon>
        <taxon>Fungi</taxon>
        <taxon>Dikarya</taxon>
        <taxon>Ascomycota</taxon>
        <taxon>Pezizomycotina</taxon>
        <taxon>Dothideomycetes</taxon>
        <taxon>Dothideomycetes incertae sedis</taxon>
        <taxon>Botryosphaeriales</taxon>
        <taxon>Botryosphaeriaceae</taxon>
        <taxon>Lasiodiplodia</taxon>
    </lineage>
</organism>
<name>A0ACC2JCR1_9PEZI</name>
<dbReference type="EMBL" id="JAPUUL010002535">
    <property type="protein sequence ID" value="KAJ8125154.1"/>
    <property type="molecule type" value="Genomic_DNA"/>
</dbReference>
<reference evidence="1" key="1">
    <citation type="submission" date="2022-12" db="EMBL/GenBank/DDBJ databases">
        <title>Genome Sequence of Lasiodiplodia mahajangana.</title>
        <authorList>
            <person name="Buettner E."/>
        </authorList>
    </citation>
    <scope>NUCLEOTIDE SEQUENCE</scope>
    <source>
        <strain evidence="1">VT137</strain>
    </source>
</reference>
<evidence type="ECO:0000313" key="1">
    <source>
        <dbReference type="EMBL" id="KAJ8125154.1"/>
    </source>
</evidence>
<accession>A0ACC2JCR1</accession>
<evidence type="ECO:0000313" key="2">
    <source>
        <dbReference type="Proteomes" id="UP001153332"/>
    </source>
</evidence>
<proteinExistence type="predicted"/>
<keyword evidence="2" id="KW-1185">Reference proteome</keyword>
<gene>
    <name evidence="1" type="ORF">O1611_g8486</name>
</gene>
<sequence length="368" mass="41135">MCFTEIIEPKDAPPKTNLVGLLKVGFSSLNPKGRLNNCVSVSIAKFLGFPNDHELWRTTLGCSLRDEALNVIQVAEFIKRAGYGLHCDFYQYSRGHSAYENLLRDLEILPFQMVAYVPRQGQGHCVLRVPGKGYKFVCYQRQDDGIDFTTEVQQAKLIWVFCLSAPYDSPPYQGWLSRVLSNKTDLITMGQKYCVLVESTMLKRYTQCPFFSSSLSTSGRKAPPPSTTGVAPILPTSVVPIKPTRMPPRLTGTTQLMFDSQPRVAPKSSVIVRPEASQQSPFRVQPFKKPTAMTAVASATLTAQSLSLRTQVNPAWVAACYMPALDRLTSSGEKERRELFNQRRLSSMVESCAQRTQPLKRPVDPNEL</sequence>
<protein>
    <submittedName>
        <fullName evidence="1">Uncharacterized protein</fullName>
    </submittedName>
</protein>